<dbReference type="AlphaFoldDB" id="A0A8S1I0P8"/>
<keyword evidence="1" id="KW-1133">Transmembrane helix</keyword>
<evidence type="ECO:0000313" key="2">
    <source>
        <dbReference type="EMBL" id="CAD6200212.1"/>
    </source>
</evidence>
<evidence type="ECO:0000313" key="3">
    <source>
        <dbReference type="Proteomes" id="UP000835052"/>
    </source>
</evidence>
<evidence type="ECO:0000256" key="1">
    <source>
        <dbReference type="SAM" id="Phobius"/>
    </source>
</evidence>
<reference evidence="2" key="1">
    <citation type="submission" date="2020-10" db="EMBL/GenBank/DDBJ databases">
        <authorList>
            <person name="Kikuchi T."/>
        </authorList>
    </citation>
    <scope>NUCLEOTIDE SEQUENCE</scope>
    <source>
        <strain evidence="2">NKZ352</strain>
    </source>
</reference>
<name>A0A8S1I0P8_9PELO</name>
<keyword evidence="1" id="KW-0812">Transmembrane</keyword>
<feature type="transmembrane region" description="Helical" evidence="1">
    <location>
        <begin position="20"/>
        <end position="42"/>
    </location>
</feature>
<organism evidence="2 3">
    <name type="scientific">Caenorhabditis auriculariae</name>
    <dbReference type="NCBI Taxonomy" id="2777116"/>
    <lineage>
        <taxon>Eukaryota</taxon>
        <taxon>Metazoa</taxon>
        <taxon>Ecdysozoa</taxon>
        <taxon>Nematoda</taxon>
        <taxon>Chromadorea</taxon>
        <taxon>Rhabditida</taxon>
        <taxon>Rhabditina</taxon>
        <taxon>Rhabditomorpha</taxon>
        <taxon>Rhabditoidea</taxon>
        <taxon>Rhabditidae</taxon>
        <taxon>Peloderinae</taxon>
        <taxon>Caenorhabditis</taxon>
    </lineage>
</organism>
<feature type="transmembrane region" description="Helical" evidence="1">
    <location>
        <begin position="54"/>
        <end position="76"/>
    </location>
</feature>
<accession>A0A8S1I0P8</accession>
<comment type="caution">
    <text evidence="2">The sequence shown here is derived from an EMBL/GenBank/DDBJ whole genome shotgun (WGS) entry which is preliminary data.</text>
</comment>
<gene>
    <name evidence="2" type="ORF">CAUJ_LOCUS16109</name>
</gene>
<dbReference type="Proteomes" id="UP000835052">
    <property type="component" value="Unassembled WGS sequence"/>
</dbReference>
<protein>
    <submittedName>
        <fullName evidence="2">Uncharacterized protein</fullName>
    </submittedName>
</protein>
<keyword evidence="1" id="KW-0472">Membrane</keyword>
<dbReference type="EMBL" id="CAJGYM010000255">
    <property type="protein sequence ID" value="CAD6200212.1"/>
    <property type="molecule type" value="Genomic_DNA"/>
</dbReference>
<keyword evidence="3" id="KW-1185">Reference proteome</keyword>
<sequence length="101" mass="11392">MSIQTVHGHLAPYYGDWSAFLTSQVIIVTLLHLIFIGVLIKCYPEDKKVISRRLLLTLAVVISMPVALIMVFYTVVSILSDLSPSETAHRVKKLLQNSYYV</sequence>
<proteinExistence type="predicted"/>